<dbReference type="OrthoDB" id="677560at2"/>
<keyword evidence="3" id="KW-1185">Reference proteome</keyword>
<dbReference type="PROSITE" id="PS50164">
    <property type="entry name" value="GIY_YIG"/>
    <property type="match status" value="1"/>
</dbReference>
<dbReference type="CDD" id="cd10449">
    <property type="entry name" value="GIY-YIG_SLX1_like"/>
    <property type="match status" value="1"/>
</dbReference>
<dbReference type="Gene3D" id="3.40.1440.10">
    <property type="entry name" value="GIY-YIG endonuclease"/>
    <property type="match status" value="1"/>
</dbReference>
<comment type="caution">
    <text evidence="2">The sequence shown here is derived from an EMBL/GenBank/DDBJ whole genome shotgun (WGS) entry which is preliminary data.</text>
</comment>
<dbReference type="InterPro" id="IPR000305">
    <property type="entry name" value="GIY-YIG_endonuc"/>
</dbReference>
<dbReference type="AlphaFoldDB" id="A0A4Y8SFU2"/>
<dbReference type="SUPFAM" id="SSF82771">
    <property type="entry name" value="GIY-YIG endonuclease"/>
    <property type="match status" value="1"/>
</dbReference>
<dbReference type="InterPro" id="IPR035901">
    <property type="entry name" value="GIY-YIG_endonuc_sf"/>
</dbReference>
<evidence type="ECO:0000313" key="2">
    <source>
        <dbReference type="EMBL" id="TFF37943.1"/>
    </source>
</evidence>
<proteinExistence type="predicted"/>
<gene>
    <name evidence="2" type="ORF">E2R66_10165</name>
</gene>
<dbReference type="Proteomes" id="UP000297540">
    <property type="component" value="Unassembled WGS sequence"/>
</dbReference>
<evidence type="ECO:0000259" key="1">
    <source>
        <dbReference type="PROSITE" id="PS50164"/>
    </source>
</evidence>
<sequence length="104" mass="11875">MSRRPLEKGAFLVITIYALYSPTFNQIYIGSTSDMANRFLSHNELATKGHTIKYRPWVIAHIEEYPTKAEAVKREKQLKTANGRQFIRGIVKSKFDSSDVLRAG</sequence>
<protein>
    <submittedName>
        <fullName evidence="2">GIY-YIG nuclease family protein</fullName>
    </submittedName>
</protein>
<dbReference type="EMBL" id="SOZE01000008">
    <property type="protein sequence ID" value="TFF37943.1"/>
    <property type="molecule type" value="Genomic_DNA"/>
</dbReference>
<dbReference type="Pfam" id="PF01541">
    <property type="entry name" value="GIY-YIG"/>
    <property type="match status" value="1"/>
</dbReference>
<reference evidence="2 3" key="1">
    <citation type="journal article" date="2017" name="Int. J. Syst. Evol. Microbiol.">
        <title>Mucilaginibacterpsychrotolerans sp. nov., isolated from peatlands.</title>
        <authorList>
            <person name="Deng Y."/>
            <person name="Shen L."/>
            <person name="Xu B."/>
            <person name="Liu Y."/>
            <person name="Gu Z."/>
            <person name="Liu H."/>
            <person name="Zhou Y."/>
        </authorList>
    </citation>
    <scope>NUCLEOTIDE SEQUENCE [LARGE SCALE GENOMIC DNA]</scope>
    <source>
        <strain evidence="2 3">NH7-4</strain>
    </source>
</reference>
<feature type="domain" description="GIY-YIG" evidence="1">
    <location>
        <begin position="12"/>
        <end position="88"/>
    </location>
</feature>
<organism evidence="2 3">
    <name type="scientific">Mucilaginibacter psychrotolerans</name>
    <dbReference type="NCBI Taxonomy" id="1524096"/>
    <lineage>
        <taxon>Bacteria</taxon>
        <taxon>Pseudomonadati</taxon>
        <taxon>Bacteroidota</taxon>
        <taxon>Sphingobacteriia</taxon>
        <taxon>Sphingobacteriales</taxon>
        <taxon>Sphingobacteriaceae</taxon>
        <taxon>Mucilaginibacter</taxon>
    </lineage>
</organism>
<name>A0A4Y8SFU2_9SPHI</name>
<accession>A0A4Y8SFU2</accession>
<evidence type="ECO:0000313" key="3">
    <source>
        <dbReference type="Proteomes" id="UP000297540"/>
    </source>
</evidence>